<dbReference type="EMBL" id="MPKA01000053">
    <property type="protein sequence ID" value="OLU47265.1"/>
    <property type="molecule type" value="Genomic_DNA"/>
</dbReference>
<feature type="domain" description="N-acetyltransferase" evidence="3">
    <location>
        <begin position="1"/>
        <end position="155"/>
    </location>
</feature>
<dbReference type="Proteomes" id="UP000186705">
    <property type="component" value="Unassembled WGS sequence"/>
</dbReference>
<comment type="caution">
    <text evidence="4">The sequence shown here is derived from an EMBL/GenBank/DDBJ whole genome shotgun (WGS) entry which is preliminary data.</text>
</comment>
<gene>
    <name evidence="4" type="ORF">BO225_03450</name>
</gene>
<dbReference type="AlphaFoldDB" id="A0A1U7NP67"/>
<dbReference type="RefSeq" id="WP_076340892.1">
    <property type="nucleotide sequence ID" value="NZ_CAMNTW010000058.1"/>
</dbReference>
<evidence type="ECO:0000313" key="5">
    <source>
        <dbReference type="Proteomes" id="UP000186705"/>
    </source>
</evidence>
<proteinExistence type="predicted"/>
<dbReference type="PROSITE" id="PS51186">
    <property type="entry name" value="GNAT"/>
    <property type="match status" value="1"/>
</dbReference>
<dbReference type="SUPFAM" id="SSF55729">
    <property type="entry name" value="Acyl-CoA N-acyltransferases (Nat)"/>
    <property type="match status" value="1"/>
</dbReference>
<dbReference type="InterPro" id="IPR000182">
    <property type="entry name" value="GNAT_dom"/>
</dbReference>
<dbReference type="Gene3D" id="3.40.630.30">
    <property type="match status" value="1"/>
</dbReference>
<keyword evidence="1 4" id="KW-0808">Transferase</keyword>
<sequence length="155" mass="18204">MIRRAKMKDIPRLLDLLEQVNMVHHNGRPDLFYGPATKYNKEELEKLLDDQNTFIFVSCDQKDHVLGYAFCLHQQHLNSSLLTDIRTLYIDDICVDEKARHQHIGKSLYEHVVKFAQQNDYYNITLNVWSLNPGAQAFYESLGMKPYRIGMEMIL</sequence>
<evidence type="ECO:0000259" key="3">
    <source>
        <dbReference type="PROSITE" id="PS51186"/>
    </source>
</evidence>
<dbReference type="GeneID" id="78275003"/>
<dbReference type="InterPro" id="IPR016181">
    <property type="entry name" value="Acyl_CoA_acyltransferase"/>
</dbReference>
<dbReference type="PANTHER" id="PTHR10545:SF29">
    <property type="entry name" value="GH14572P-RELATED"/>
    <property type="match status" value="1"/>
</dbReference>
<dbReference type="OrthoDB" id="9805924at2"/>
<organism evidence="4 5">
    <name type="scientific">Dubosiella newyorkensis</name>
    <dbReference type="NCBI Taxonomy" id="1862672"/>
    <lineage>
        <taxon>Bacteria</taxon>
        <taxon>Bacillati</taxon>
        <taxon>Bacillota</taxon>
        <taxon>Erysipelotrichia</taxon>
        <taxon>Erysipelotrichales</taxon>
        <taxon>Erysipelotrichaceae</taxon>
        <taxon>Dubosiella</taxon>
    </lineage>
</organism>
<dbReference type="Pfam" id="PF00583">
    <property type="entry name" value="Acetyltransf_1"/>
    <property type="match status" value="1"/>
</dbReference>
<dbReference type="CDD" id="cd04301">
    <property type="entry name" value="NAT_SF"/>
    <property type="match status" value="1"/>
</dbReference>
<protein>
    <submittedName>
        <fullName evidence="4">GNAT family N-acetyltransferase</fullName>
    </submittedName>
</protein>
<keyword evidence="2" id="KW-0012">Acyltransferase</keyword>
<keyword evidence="5" id="KW-1185">Reference proteome</keyword>
<evidence type="ECO:0000256" key="1">
    <source>
        <dbReference type="ARBA" id="ARBA00022679"/>
    </source>
</evidence>
<dbReference type="PANTHER" id="PTHR10545">
    <property type="entry name" value="DIAMINE N-ACETYLTRANSFERASE"/>
    <property type="match status" value="1"/>
</dbReference>
<evidence type="ECO:0000313" key="4">
    <source>
        <dbReference type="EMBL" id="OLU47265.1"/>
    </source>
</evidence>
<reference evidence="4 5" key="1">
    <citation type="submission" date="2016-11" db="EMBL/GenBank/DDBJ databases">
        <title>Description of two novel members of the family Erysipelotrichaceae: Ileibacterium lipovorans gen. nov., sp. nov. and Dubosiella newyorkensis, gen. nov., sp. nov.</title>
        <authorList>
            <person name="Cox L.M."/>
            <person name="Sohn J."/>
            <person name="Tyrrell K.L."/>
            <person name="Citron D.M."/>
            <person name="Lawson P.A."/>
            <person name="Patel N.B."/>
            <person name="Iizumi T."/>
            <person name="Perez-Perez G.I."/>
            <person name="Goldstein E.J."/>
            <person name="Blaser M.J."/>
        </authorList>
    </citation>
    <scope>NUCLEOTIDE SEQUENCE [LARGE SCALE GENOMIC DNA]</scope>
    <source>
        <strain evidence="4 5">NYU-BL-A4</strain>
    </source>
</reference>
<dbReference type="GO" id="GO:0008080">
    <property type="term" value="F:N-acetyltransferase activity"/>
    <property type="evidence" value="ECO:0007669"/>
    <property type="project" value="UniProtKB-ARBA"/>
</dbReference>
<name>A0A1U7NP67_9FIRM</name>
<dbReference type="STRING" id="1862672.BO225_03450"/>
<dbReference type="InterPro" id="IPR051016">
    <property type="entry name" value="Diverse_Substrate_AcTransf"/>
</dbReference>
<accession>A0A1U7NP67</accession>
<evidence type="ECO:0000256" key="2">
    <source>
        <dbReference type="ARBA" id="ARBA00023315"/>
    </source>
</evidence>